<protein>
    <submittedName>
        <fullName evidence="2">Uncharacterized protein</fullName>
    </submittedName>
</protein>
<evidence type="ECO:0000313" key="2">
    <source>
        <dbReference type="EMBL" id="CAH3143674.1"/>
    </source>
</evidence>
<proteinExistence type="predicted"/>
<feature type="chain" id="PRO_5046609249" evidence="1">
    <location>
        <begin position="18"/>
        <end position="345"/>
    </location>
</feature>
<dbReference type="SUPFAM" id="SSF56784">
    <property type="entry name" value="HAD-like"/>
    <property type="match status" value="1"/>
</dbReference>
<dbReference type="EMBL" id="CALNXK010000071">
    <property type="protein sequence ID" value="CAH3143674.1"/>
    <property type="molecule type" value="Genomic_DNA"/>
</dbReference>
<keyword evidence="1" id="KW-0732">Signal</keyword>
<dbReference type="InterPro" id="IPR050967">
    <property type="entry name" value="Thiamine_Salvage_TenA"/>
</dbReference>
<accession>A0ABN8PHB4</accession>
<organism evidence="2 3">
    <name type="scientific">Porites lobata</name>
    <dbReference type="NCBI Taxonomy" id="104759"/>
    <lineage>
        <taxon>Eukaryota</taxon>
        <taxon>Metazoa</taxon>
        <taxon>Cnidaria</taxon>
        <taxon>Anthozoa</taxon>
        <taxon>Hexacorallia</taxon>
        <taxon>Scleractinia</taxon>
        <taxon>Fungiina</taxon>
        <taxon>Poritidae</taxon>
        <taxon>Porites</taxon>
    </lineage>
</organism>
<gene>
    <name evidence="2" type="ORF">PLOB_00043562</name>
</gene>
<dbReference type="PANTHER" id="PTHR43198">
    <property type="entry name" value="BIFUNCTIONAL TH2 PROTEIN"/>
    <property type="match status" value="1"/>
</dbReference>
<comment type="caution">
    <text evidence="2">The sequence shown here is derived from an EMBL/GenBank/DDBJ whole genome shotgun (WGS) entry which is preliminary data.</text>
</comment>
<dbReference type="Gene3D" id="3.40.50.1000">
    <property type="entry name" value="HAD superfamily/HAD-like"/>
    <property type="match status" value="1"/>
</dbReference>
<dbReference type="PANTHER" id="PTHR43198:SF2">
    <property type="entry name" value="SI:CH1073-67J19.1-RELATED"/>
    <property type="match status" value="1"/>
</dbReference>
<sequence>MCLWLQRFARFIALNICSFCVTVQERKVVMATVMDPTLASLPSMTCESDWRGLKVNLFAFDFDGTCTQKDTTSLLYKATDKYLASTEAERKQLDALWSELGKKYWSGHQDVVSRSLSVNDSPSFSAYNEKELRSFLQKVYDYDLTMMKQIEGSKILQGISKESIKEAAEEVKLNPGCLNVLNHVNLPLYLISVNWCQDLIHAKLGHLKHLNIFGNNLPLEGELSSGHLGKTLTSAFDKERIFEDLIGNTTERSDGVSVFVGDSITDLLALLKSDVGILIGKSQTFRKVAKSFGIKLLPLQDIQAMKGGDCHENANPKQKGVLFEAPSWNEIGFILFGTKYSPNKF</sequence>
<dbReference type="InterPro" id="IPR023214">
    <property type="entry name" value="HAD_sf"/>
</dbReference>
<dbReference type="InterPro" id="IPR036412">
    <property type="entry name" value="HAD-like_sf"/>
</dbReference>
<feature type="signal peptide" evidence="1">
    <location>
        <begin position="1"/>
        <end position="17"/>
    </location>
</feature>
<name>A0ABN8PHB4_9CNID</name>
<keyword evidence="3" id="KW-1185">Reference proteome</keyword>
<reference evidence="2 3" key="1">
    <citation type="submission" date="2022-05" db="EMBL/GenBank/DDBJ databases">
        <authorList>
            <consortium name="Genoscope - CEA"/>
            <person name="William W."/>
        </authorList>
    </citation>
    <scope>NUCLEOTIDE SEQUENCE [LARGE SCALE GENOMIC DNA]</scope>
</reference>
<evidence type="ECO:0000256" key="1">
    <source>
        <dbReference type="SAM" id="SignalP"/>
    </source>
</evidence>
<evidence type="ECO:0000313" key="3">
    <source>
        <dbReference type="Proteomes" id="UP001159405"/>
    </source>
</evidence>
<dbReference type="Proteomes" id="UP001159405">
    <property type="component" value="Unassembled WGS sequence"/>
</dbReference>